<name>A0A015UFR4_BACFG</name>
<proteinExistence type="predicted"/>
<gene>
    <name evidence="1" type="ORF">M124_3442</name>
</gene>
<comment type="caution">
    <text evidence="1">The sequence shown here is derived from an EMBL/GenBank/DDBJ whole genome shotgun (WGS) entry which is preliminary data.</text>
</comment>
<sequence length="60" mass="7136">MEISFVAFSERQPAKNVQLFNIYCKNNCFIMRNSKNIFKFAADIISRYLRSNGQAKWIRN</sequence>
<dbReference type="AlphaFoldDB" id="A0A015UFR4"/>
<organism evidence="1 2">
    <name type="scientific">Bacteroides fragilis str. 3988T(B)14</name>
    <dbReference type="NCBI Taxonomy" id="1339315"/>
    <lineage>
        <taxon>Bacteria</taxon>
        <taxon>Pseudomonadati</taxon>
        <taxon>Bacteroidota</taxon>
        <taxon>Bacteroidia</taxon>
        <taxon>Bacteroidales</taxon>
        <taxon>Bacteroidaceae</taxon>
        <taxon>Bacteroides</taxon>
    </lineage>
</organism>
<dbReference type="EMBL" id="JGCY01000391">
    <property type="protein sequence ID" value="EXY72798.1"/>
    <property type="molecule type" value="Genomic_DNA"/>
</dbReference>
<dbReference type="PATRIC" id="fig|1339315.3.peg.4102"/>
<reference evidence="1 2" key="1">
    <citation type="submission" date="2014-02" db="EMBL/GenBank/DDBJ databases">
        <authorList>
            <person name="Sears C."/>
            <person name="Carroll K."/>
            <person name="Sack B.R."/>
            <person name="Qadri F."/>
            <person name="Myers L.L."/>
            <person name="Chung G.-T."/>
            <person name="Escheverria P."/>
            <person name="Fraser C.M."/>
            <person name="Sadzewicz L."/>
            <person name="Shefchek K.A."/>
            <person name="Tallon L."/>
            <person name="Das S.P."/>
            <person name="Daugherty S."/>
            <person name="Mongodin E.F."/>
        </authorList>
    </citation>
    <scope>NUCLEOTIDE SEQUENCE [LARGE SCALE GENOMIC DNA]</scope>
    <source>
        <strain evidence="2">3988T(B)14</strain>
    </source>
</reference>
<evidence type="ECO:0000313" key="1">
    <source>
        <dbReference type="EMBL" id="EXY72798.1"/>
    </source>
</evidence>
<accession>A0A015UFR4</accession>
<dbReference type="Proteomes" id="UP000020529">
    <property type="component" value="Unassembled WGS sequence"/>
</dbReference>
<evidence type="ECO:0000313" key="2">
    <source>
        <dbReference type="Proteomes" id="UP000020529"/>
    </source>
</evidence>
<protein>
    <submittedName>
        <fullName evidence="1">Uncharacterized protein</fullName>
    </submittedName>
</protein>